<dbReference type="InterPro" id="IPR050465">
    <property type="entry name" value="UPF0194_transport"/>
</dbReference>
<dbReference type="AlphaFoldDB" id="X1IBN1"/>
<keyword evidence="2 3" id="KW-0175">Coiled coil</keyword>
<organism evidence="4">
    <name type="scientific">marine sediment metagenome</name>
    <dbReference type="NCBI Taxonomy" id="412755"/>
    <lineage>
        <taxon>unclassified sequences</taxon>
        <taxon>metagenomes</taxon>
        <taxon>ecological metagenomes</taxon>
    </lineage>
</organism>
<comment type="subcellular location">
    <subcellularLocation>
        <location evidence="1">Cell envelope</location>
    </subcellularLocation>
</comment>
<dbReference type="PANTHER" id="PTHR32347">
    <property type="entry name" value="EFFLUX SYSTEM COMPONENT YKNX-RELATED"/>
    <property type="match status" value="1"/>
</dbReference>
<feature type="non-terminal residue" evidence="4">
    <location>
        <position position="270"/>
    </location>
</feature>
<gene>
    <name evidence="4" type="ORF">S03H2_42976</name>
</gene>
<evidence type="ECO:0000313" key="4">
    <source>
        <dbReference type="EMBL" id="GAH66690.1"/>
    </source>
</evidence>
<dbReference type="Gene3D" id="2.40.50.100">
    <property type="match status" value="1"/>
</dbReference>
<name>X1IBN1_9ZZZZ</name>
<dbReference type="SUPFAM" id="SSF111369">
    <property type="entry name" value="HlyD-like secretion proteins"/>
    <property type="match status" value="1"/>
</dbReference>
<dbReference type="EMBL" id="BARU01026776">
    <property type="protein sequence ID" value="GAH66690.1"/>
    <property type="molecule type" value="Genomic_DNA"/>
</dbReference>
<evidence type="ECO:0000256" key="3">
    <source>
        <dbReference type="SAM" id="Coils"/>
    </source>
</evidence>
<comment type="caution">
    <text evidence="4">The sequence shown here is derived from an EMBL/GenBank/DDBJ whole genome shotgun (WGS) entry which is preliminary data.</text>
</comment>
<dbReference type="GO" id="GO:0030313">
    <property type="term" value="C:cell envelope"/>
    <property type="evidence" value="ECO:0007669"/>
    <property type="project" value="UniProtKB-SubCell"/>
</dbReference>
<feature type="non-terminal residue" evidence="4">
    <location>
        <position position="1"/>
    </location>
</feature>
<evidence type="ECO:0008006" key="5">
    <source>
        <dbReference type="Google" id="ProtNLM"/>
    </source>
</evidence>
<sequence>KKWLISIIAMCLVGSILAGCVQQEMPLQTAEVTRGDLIISVSAKEGNLKMRHKKYLSFGTMGAVDEILVERGDKVIEGQVLAKLDIRPLEMGVGMAQGGYEMAQAEYKMAENNLMQTIYPHYTNTYAIDVPGVWLALEEIQNNLEEAQELLEQGEIEGAQALLELVEENTSKAQKKSHARTWALPFSVKLAELQVDEARAALDMAKIELAVVELELAKATIIAPFDGIIADVYIDEGQQLSAMTYSSPAIYLVDPSEVEMSGEIDEIDIS</sequence>
<evidence type="ECO:0000256" key="2">
    <source>
        <dbReference type="ARBA" id="ARBA00023054"/>
    </source>
</evidence>
<protein>
    <recommendedName>
        <fullName evidence="5">Membrane fusion protein biotin-lipoyl like domain-containing protein</fullName>
    </recommendedName>
</protein>
<evidence type="ECO:0000256" key="1">
    <source>
        <dbReference type="ARBA" id="ARBA00004196"/>
    </source>
</evidence>
<proteinExistence type="predicted"/>
<accession>X1IBN1</accession>
<reference evidence="4" key="1">
    <citation type="journal article" date="2014" name="Front. Microbiol.">
        <title>High frequency of phylogenetically diverse reductive dehalogenase-homologous genes in deep subseafloor sedimentary metagenomes.</title>
        <authorList>
            <person name="Kawai M."/>
            <person name="Futagami T."/>
            <person name="Toyoda A."/>
            <person name="Takaki Y."/>
            <person name="Nishi S."/>
            <person name="Hori S."/>
            <person name="Arai W."/>
            <person name="Tsubouchi T."/>
            <person name="Morono Y."/>
            <person name="Uchiyama I."/>
            <person name="Ito T."/>
            <person name="Fujiyama A."/>
            <person name="Inagaki F."/>
            <person name="Takami H."/>
        </authorList>
    </citation>
    <scope>NUCLEOTIDE SEQUENCE</scope>
    <source>
        <strain evidence="4">Expedition CK06-06</strain>
    </source>
</reference>
<dbReference type="PANTHER" id="PTHR32347:SF14">
    <property type="entry name" value="EFFLUX SYSTEM COMPONENT YKNX-RELATED"/>
    <property type="match status" value="1"/>
</dbReference>
<feature type="coiled-coil region" evidence="3">
    <location>
        <begin position="137"/>
        <end position="215"/>
    </location>
</feature>